<gene>
    <name evidence="1" type="ORF">ERS013165_01218</name>
    <name evidence="2" type="ORF">ERS013200_03210</name>
</gene>
<dbReference type="Proteomes" id="UP000044806">
    <property type="component" value="Unassembled WGS sequence"/>
</dbReference>
<dbReference type="AlphaFoldDB" id="A0A655YRA1"/>
<organism evidence="1 4">
    <name type="scientific">Vibrio cholerae</name>
    <dbReference type="NCBI Taxonomy" id="666"/>
    <lineage>
        <taxon>Bacteria</taxon>
        <taxon>Pseudomonadati</taxon>
        <taxon>Pseudomonadota</taxon>
        <taxon>Gammaproteobacteria</taxon>
        <taxon>Vibrionales</taxon>
        <taxon>Vibrionaceae</taxon>
        <taxon>Vibrio</taxon>
    </lineage>
</organism>
<dbReference type="Proteomes" id="UP000041770">
    <property type="component" value="Unassembled WGS sequence"/>
</dbReference>
<evidence type="ECO:0000313" key="2">
    <source>
        <dbReference type="EMBL" id="CSD11315.1"/>
    </source>
</evidence>
<accession>A0A655YRA1</accession>
<proteinExistence type="predicted"/>
<evidence type="ECO:0000313" key="1">
    <source>
        <dbReference type="EMBL" id="CSA29302.1"/>
    </source>
</evidence>
<name>A0A655YRA1_VIBCL</name>
<sequence>MTNRGTGFTQRVDIVNIQLVEQLVNAFIESFKIEELVEGIRGGGKAIGHGNASVGKVRNHFAERGIFPADFIHILHG</sequence>
<dbReference type="EMBL" id="CWQY01000028">
    <property type="protein sequence ID" value="CSD11315.1"/>
    <property type="molecule type" value="Genomic_DNA"/>
</dbReference>
<evidence type="ECO:0000313" key="4">
    <source>
        <dbReference type="Proteomes" id="UP000044806"/>
    </source>
</evidence>
<dbReference type="EMBL" id="CWOW01000005">
    <property type="protein sequence ID" value="CSA29302.1"/>
    <property type="molecule type" value="Genomic_DNA"/>
</dbReference>
<evidence type="ECO:0000313" key="3">
    <source>
        <dbReference type="Proteomes" id="UP000041770"/>
    </source>
</evidence>
<protein>
    <submittedName>
        <fullName evidence="1">Uncharacterized protein</fullName>
    </submittedName>
</protein>
<reference evidence="3 4" key="1">
    <citation type="submission" date="2015-07" db="EMBL/GenBank/DDBJ databases">
        <authorList>
            <consortium name="Pathogen Informatics"/>
        </authorList>
    </citation>
    <scope>NUCLEOTIDE SEQUENCE [LARGE SCALE GENOMIC DNA]</scope>
    <source>
        <strain evidence="2 3">A316</strain>
        <strain evidence="1 4">A51</strain>
    </source>
</reference>